<dbReference type="InterPro" id="IPR029069">
    <property type="entry name" value="HotDog_dom_sf"/>
</dbReference>
<dbReference type="InterPro" id="IPR052389">
    <property type="entry name" value="Sec_Metab_Biosynth-Assoc"/>
</dbReference>
<dbReference type="PANTHER" id="PTHR38110">
    <property type="entry name" value="CHROMOSOME 23, WHOLE GENOME SHOTGUN SEQUENCE"/>
    <property type="match status" value="1"/>
</dbReference>
<dbReference type="EMBL" id="PHWZ01000285">
    <property type="protein sequence ID" value="TEY49444.1"/>
    <property type="molecule type" value="Genomic_DNA"/>
</dbReference>
<proteinExistence type="predicted"/>
<name>A0A4Y8CUZ8_9HELO</name>
<protein>
    <recommendedName>
        <fullName evidence="5">Thioesterase domain-containing protein</fullName>
    </recommendedName>
</protein>
<dbReference type="OrthoDB" id="2532955at2759"/>
<dbReference type="STRING" id="38488.A0A4Y8CUZ8"/>
<dbReference type="AlphaFoldDB" id="A0A4Y8CUZ8"/>
<keyword evidence="4" id="KW-1185">Reference proteome</keyword>
<reference evidence="3 4" key="1">
    <citation type="submission" date="2017-11" db="EMBL/GenBank/DDBJ databases">
        <title>Comparative genomics of Botrytis spp.</title>
        <authorList>
            <person name="Valero-Jimenez C.A."/>
            <person name="Tapia P."/>
            <person name="Veloso J."/>
            <person name="Silva-Moreno E."/>
            <person name="Staats M."/>
            <person name="Valdes J.H."/>
            <person name="Van Kan J.A.L."/>
        </authorList>
    </citation>
    <scope>NUCLEOTIDE SEQUENCE [LARGE SCALE GENOMIC DNA]</scope>
    <source>
        <strain evidence="3 4">MUCL2830</strain>
    </source>
</reference>
<dbReference type="InterPro" id="IPR049450">
    <property type="entry name" value="ACOT8-like_C"/>
</dbReference>
<dbReference type="Pfam" id="PF13622">
    <property type="entry name" value="4HBT_3"/>
    <property type="match status" value="1"/>
</dbReference>
<sequence>MTSLPSSNTGSNFANATKVQQLTSHTYSANFPDDWCIGSVPHGGFVTGVFLKVSALHFRTTLSAQNQPNPITLHLEFLRRTGAGPALFTVQDTKLGRQTSVLHVTLSQGDRVEVVGYITHSNTATEEGVSSPHTHVLHPTPLPVSLSLLKTDNDPNYFLEGMPFSNFRKASTKAHTYFPRTQPSPIISDEWIRLSTGEYWTDESLGYACDMFSLPTGFLPETTAHSESKPAIPGAKYWFPTLCLSIDFKKSLPSNGAEWLFIRVERKQTRNGRMDIELTAWDEGGDLVAISHHVALVVGSERNTSARTSSKM</sequence>
<evidence type="ECO:0000259" key="2">
    <source>
        <dbReference type="Pfam" id="PF20789"/>
    </source>
</evidence>
<dbReference type="PANTHER" id="PTHR38110:SF1">
    <property type="entry name" value="THIOESTERASE DOMAIN-CONTAINING PROTEIN"/>
    <property type="match status" value="1"/>
</dbReference>
<dbReference type="InterPro" id="IPR049449">
    <property type="entry name" value="TesB_ACOT8-like_N"/>
</dbReference>
<feature type="domain" description="Acyl-CoA thioesterase-like C-terminal" evidence="2">
    <location>
        <begin position="177"/>
        <end position="297"/>
    </location>
</feature>
<dbReference type="CDD" id="cd03440">
    <property type="entry name" value="hot_dog"/>
    <property type="match status" value="1"/>
</dbReference>
<dbReference type="InterPro" id="IPR042171">
    <property type="entry name" value="Acyl-CoA_hotdog"/>
</dbReference>
<dbReference type="Gene3D" id="2.40.160.210">
    <property type="entry name" value="Acyl-CoA thioesterase, double hotdog domain"/>
    <property type="match status" value="1"/>
</dbReference>
<organism evidence="3 4">
    <name type="scientific">Botryotinia calthae</name>
    <dbReference type="NCBI Taxonomy" id="38488"/>
    <lineage>
        <taxon>Eukaryota</taxon>
        <taxon>Fungi</taxon>
        <taxon>Dikarya</taxon>
        <taxon>Ascomycota</taxon>
        <taxon>Pezizomycotina</taxon>
        <taxon>Leotiomycetes</taxon>
        <taxon>Helotiales</taxon>
        <taxon>Sclerotiniaceae</taxon>
        <taxon>Botryotinia</taxon>
    </lineage>
</organism>
<evidence type="ECO:0000313" key="3">
    <source>
        <dbReference type="EMBL" id="TEY49444.1"/>
    </source>
</evidence>
<dbReference type="Pfam" id="PF20789">
    <property type="entry name" value="4HBT_3C"/>
    <property type="match status" value="1"/>
</dbReference>
<feature type="domain" description="Acyl-CoA thioesterase-like N-terminal HotDog" evidence="1">
    <location>
        <begin position="32"/>
        <end position="120"/>
    </location>
</feature>
<gene>
    <name evidence="3" type="ORF">BOTCAL_0286g00030</name>
</gene>
<evidence type="ECO:0000259" key="1">
    <source>
        <dbReference type="Pfam" id="PF13622"/>
    </source>
</evidence>
<dbReference type="SUPFAM" id="SSF54637">
    <property type="entry name" value="Thioesterase/thiol ester dehydrase-isomerase"/>
    <property type="match status" value="2"/>
</dbReference>
<evidence type="ECO:0008006" key="5">
    <source>
        <dbReference type="Google" id="ProtNLM"/>
    </source>
</evidence>
<comment type="caution">
    <text evidence="3">The sequence shown here is derived from an EMBL/GenBank/DDBJ whole genome shotgun (WGS) entry which is preliminary data.</text>
</comment>
<accession>A0A4Y8CUZ8</accession>
<evidence type="ECO:0000313" key="4">
    <source>
        <dbReference type="Proteomes" id="UP000297299"/>
    </source>
</evidence>
<dbReference type="Proteomes" id="UP000297299">
    <property type="component" value="Unassembled WGS sequence"/>
</dbReference>